<comment type="caution">
    <text evidence="9">The sequence shown here is derived from an EMBL/GenBank/DDBJ whole genome shotgun (WGS) entry which is preliminary data.</text>
</comment>
<feature type="domain" description="Polysaccharide chain length determinant N-terminal" evidence="8">
    <location>
        <begin position="8"/>
        <end position="98"/>
    </location>
</feature>
<evidence type="ECO:0000256" key="6">
    <source>
        <dbReference type="ARBA" id="ARBA00023136"/>
    </source>
</evidence>
<keyword evidence="3" id="KW-1003">Cell membrane</keyword>
<organism evidence="9 10">
    <name type="scientific">Paenibacillus thalictri</name>
    <dbReference type="NCBI Taxonomy" id="2527873"/>
    <lineage>
        <taxon>Bacteria</taxon>
        <taxon>Bacillati</taxon>
        <taxon>Bacillota</taxon>
        <taxon>Bacilli</taxon>
        <taxon>Bacillales</taxon>
        <taxon>Paenibacillaceae</taxon>
        <taxon>Paenibacillus</taxon>
    </lineage>
</organism>
<gene>
    <name evidence="9" type="ORF">EYB31_31900</name>
</gene>
<dbReference type="EMBL" id="SIRE01000029">
    <property type="protein sequence ID" value="TBL70850.1"/>
    <property type="molecule type" value="Genomic_DNA"/>
</dbReference>
<sequence length="255" mass="28523">MERKSKMELDLKTYFAMLWKRKWIIGLIVIVSSLAAWGISTVYVTPLYQATTKIVITKAADSPGAPALDINTMLLNVKLVDTYKELIVSPAIMEIVSKRYPELKLSAEQMLKKVKVISGKETTLFTIQARETSYEKASQLVNAVSETFKQQIQTIMKTDNIVILKEADSLNPPPVTPNIQFNTIIAFIVSLIVASGCFIASDLLSDTIKTEDDVMEHLKVPTLAVIAKLRRKELYKNKRKSFPSQVGEAKNVTVN</sequence>
<dbReference type="PANTHER" id="PTHR32309:SF31">
    <property type="entry name" value="CAPSULAR EXOPOLYSACCHARIDE FAMILY"/>
    <property type="match status" value="1"/>
</dbReference>
<evidence type="ECO:0000313" key="9">
    <source>
        <dbReference type="EMBL" id="TBL70850.1"/>
    </source>
</evidence>
<reference evidence="9 10" key="1">
    <citation type="submission" date="2019-02" db="EMBL/GenBank/DDBJ databases">
        <title>Paenibacillus sp. nov., isolated from surface-sterilized tissue of Thalictrum simplex L.</title>
        <authorList>
            <person name="Tuo L."/>
        </authorList>
    </citation>
    <scope>NUCLEOTIDE SEQUENCE [LARGE SCALE GENOMIC DNA]</scope>
    <source>
        <strain evidence="9 10">N2SHLJ1</strain>
    </source>
</reference>
<feature type="transmembrane region" description="Helical" evidence="7">
    <location>
        <begin position="21"/>
        <end position="39"/>
    </location>
</feature>
<keyword evidence="5 7" id="KW-1133">Transmembrane helix</keyword>
<dbReference type="AlphaFoldDB" id="A0A4Q9DIC1"/>
<dbReference type="Proteomes" id="UP000293142">
    <property type="component" value="Unassembled WGS sequence"/>
</dbReference>
<proteinExistence type="inferred from homology"/>
<comment type="similarity">
    <text evidence="2">Belongs to the CpsC/CapA family.</text>
</comment>
<evidence type="ECO:0000256" key="2">
    <source>
        <dbReference type="ARBA" id="ARBA00006683"/>
    </source>
</evidence>
<dbReference type="PANTHER" id="PTHR32309">
    <property type="entry name" value="TYROSINE-PROTEIN KINASE"/>
    <property type="match status" value="1"/>
</dbReference>
<evidence type="ECO:0000256" key="5">
    <source>
        <dbReference type="ARBA" id="ARBA00022989"/>
    </source>
</evidence>
<comment type="subcellular location">
    <subcellularLocation>
        <location evidence="1">Cell membrane</location>
        <topology evidence="1">Multi-pass membrane protein</topology>
    </subcellularLocation>
</comment>
<keyword evidence="6 7" id="KW-0472">Membrane</keyword>
<accession>A0A4Q9DIC1</accession>
<evidence type="ECO:0000256" key="7">
    <source>
        <dbReference type="SAM" id="Phobius"/>
    </source>
</evidence>
<evidence type="ECO:0000256" key="4">
    <source>
        <dbReference type="ARBA" id="ARBA00022692"/>
    </source>
</evidence>
<keyword evidence="4 7" id="KW-0812">Transmembrane</keyword>
<feature type="transmembrane region" description="Helical" evidence="7">
    <location>
        <begin position="179"/>
        <end position="200"/>
    </location>
</feature>
<keyword evidence="10" id="KW-1185">Reference proteome</keyword>
<dbReference type="Pfam" id="PF02706">
    <property type="entry name" value="Wzz"/>
    <property type="match status" value="1"/>
</dbReference>
<protein>
    <submittedName>
        <fullName evidence="9">Lipopolysaccharide biosynthesis protein</fullName>
    </submittedName>
</protein>
<dbReference type="InterPro" id="IPR050445">
    <property type="entry name" value="Bact_polysacc_biosynth/exp"/>
</dbReference>
<name>A0A4Q9DIC1_9BACL</name>
<dbReference type="GO" id="GO:0005886">
    <property type="term" value="C:plasma membrane"/>
    <property type="evidence" value="ECO:0007669"/>
    <property type="project" value="UniProtKB-SubCell"/>
</dbReference>
<evidence type="ECO:0000259" key="8">
    <source>
        <dbReference type="Pfam" id="PF02706"/>
    </source>
</evidence>
<dbReference type="OrthoDB" id="2360475at2"/>
<evidence type="ECO:0000256" key="3">
    <source>
        <dbReference type="ARBA" id="ARBA00022475"/>
    </source>
</evidence>
<evidence type="ECO:0000313" key="10">
    <source>
        <dbReference type="Proteomes" id="UP000293142"/>
    </source>
</evidence>
<evidence type="ECO:0000256" key="1">
    <source>
        <dbReference type="ARBA" id="ARBA00004651"/>
    </source>
</evidence>
<dbReference type="InterPro" id="IPR003856">
    <property type="entry name" value="LPS_length_determ_N"/>
</dbReference>